<sequence>MEKFKAALKHSWIFFVYAAVGLIYEVVNRPWGEVRNISTALDANIPFIKEFIIPYMSWHLFTVGCGIYLLFKDRRNYYKSMYSVIIGLIICYATYIVFQTTVPRPTVVGDDILSQFVRKMYSHDKPMNCFPSIHVYTTVLFTYFILITNRLKKYQIAMMVTWAVSIVLSTLFVKQHVILDVVGACALVYACVGLVNWFEARNDVKINNTVENEGQV</sequence>
<dbReference type="AlphaFoldDB" id="D9SMN7"/>
<dbReference type="CDD" id="cd03386">
    <property type="entry name" value="PAP2_Aur1_like"/>
    <property type="match status" value="1"/>
</dbReference>
<keyword evidence="1" id="KW-0812">Transmembrane</keyword>
<feature type="transmembrane region" description="Helical" evidence="1">
    <location>
        <begin position="80"/>
        <end position="98"/>
    </location>
</feature>
<proteinExistence type="predicted"/>
<feature type="transmembrane region" description="Helical" evidence="1">
    <location>
        <begin position="154"/>
        <end position="172"/>
    </location>
</feature>
<keyword evidence="4" id="KW-1185">Reference proteome</keyword>
<feature type="transmembrane region" description="Helical" evidence="1">
    <location>
        <begin position="178"/>
        <end position="198"/>
    </location>
</feature>
<dbReference type="RefSeq" id="WP_010073068.1">
    <property type="nucleotide sequence ID" value="NC_014393.1"/>
</dbReference>
<keyword evidence="1" id="KW-1133">Transmembrane helix</keyword>
<keyword evidence="1" id="KW-0472">Membrane</keyword>
<dbReference type="InterPro" id="IPR000326">
    <property type="entry name" value="PAP2/HPO"/>
</dbReference>
<organism evidence="3 4">
    <name type="scientific">Clostridium cellulovorans (strain ATCC 35296 / DSM 3052 / OCM 3 / 743B)</name>
    <dbReference type="NCBI Taxonomy" id="573061"/>
    <lineage>
        <taxon>Bacteria</taxon>
        <taxon>Bacillati</taxon>
        <taxon>Bacillota</taxon>
        <taxon>Clostridia</taxon>
        <taxon>Eubacteriales</taxon>
        <taxon>Clostridiaceae</taxon>
        <taxon>Clostridium</taxon>
    </lineage>
</organism>
<dbReference type="Proteomes" id="UP000002730">
    <property type="component" value="Chromosome"/>
</dbReference>
<dbReference type="HOGENOM" id="CLU_102949_1_0_9"/>
<gene>
    <name evidence="3" type="ordered locus">Clocel_0033</name>
</gene>
<dbReference type="OrthoDB" id="9790723at2"/>
<protein>
    <submittedName>
        <fullName evidence="3">Phosphoesterase PA-phosphatase related</fullName>
    </submittedName>
</protein>
<dbReference type="Gene3D" id="1.20.144.10">
    <property type="entry name" value="Phosphatidic acid phosphatase type 2/haloperoxidase"/>
    <property type="match status" value="1"/>
</dbReference>
<evidence type="ECO:0000313" key="3">
    <source>
        <dbReference type="EMBL" id="ADL49822.1"/>
    </source>
</evidence>
<feature type="transmembrane region" description="Helical" evidence="1">
    <location>
        <begin position="130"/>
        <end position="147"/>
    </location>
</feature>
<name>D9SMN7_CLOC7</name>
<dbReference type="InterPro" id="IPR036938">
    <property type="entry name" value="PAP2/HPO_sf"/>
</dbReference>
<accession>D9SMN7</accession>
<feature type="domain" description="Phosphatidic acid phosphatase type 2/haloperoxidase" evidence="2">
    <location>
        <begin position="102"/>
        <end position="199"/>
    </location>
</feature>
<feature type="transmembrane region" description="Helical" evidence="1">
    <location>
        <begin position="51"/>
        <end position="71"/>
    </location>
</feature>
<dbReference type="EMBL" id="CP002160">
    <property type="protein sequence ID" value="ADL49822.1"/>
    <property type="molecule type" value="Genomic_DNA"/>
</dbReference>
<evidence type="ECO:0000313" key="4">
    <source>
        <dbReference type="Proteomes" id="UP000002730"/>
    </source>
</evidence>
<reference evidence="3 4" key="1">
    <citation type="submission" date="2010-08" db="EMBL/GenBank/DDBJ databases">
        <title>Complete sequence of Clostridium cellulovorans 743B.</title>
        <authorList>
            <consortium name="US DOE Joint Genome Institute"/>
            <person name="Lucas S."/>
            <person name="Copeland A."/>
            <person name="Lapidus A."/>
            <person name="Cheng J.-F."/>
            <person name="Bruce D."/>
            <person name="Goodwin L."/>
            <person name="Pitluck S."/>
            <person name="Chertkov O."/>
            <person name="Detter J.C."/>
            <person name="Han C."/>
            <person name="Tapia R."/>
            <person name="Land M."/>
            <person name="Hauser L."/>
            <person name="Chang Y.-J."/>
            <person name="Jeffries C."/>
            <person name="Kyrpides N."/>
            <person name="Ivanova N."/>
            <person name="Mikhailova N."/>
            <person name="Hemme C.L."/>
            <person name="Woyke T."/>
        </authorList>
    </citation>
    <scope>NUCLEOTIDE SEQUENCE [LARGE SCALE GENOMIC DNA]</scope>
    <source>
        <strain evidence="4">ATCC 35296 / DSM 3052 / OCM 3 / 743B</strain>
    </source>
</reference>
<evidence type="ECO:0000259" key="2">
    <source>
        <dbReference type="Pfam" id="PF01569"/>
    </source>
</evidence>
<dbReference type="KEGG" id="ccb:Clocel_0033"/>
<dbReference type="eggNOG" id="COG0671">
    <property type="taxonomic scope" value="Bacteria"/>
</dbReference>
<evidence type="ECO:0000256" key="1">
    <source>
        <dbReference type="SAM" id="Phobius"/>
    </source>
</evidence>
<dbReference type="STRING" id="573061.Clocel_0033"/>
<dbReference type="Pfam" id="PF01569">
    <property type="entry name" value="PAP2"/>
    <property type="match status" value="1"/>
</dbReference>
<dbReference type="SUPFAM" id="SSF48317">
    <property type="entry name" value="Acid phosphatase/Vanadium-dependent haloperoxidase"/>
    <property type="match status" value="1"/>
</dbReference>
<feature type="transmembrane region" description="Helical" evidence="1">
    <location>
        <begin position="12"/>
        <end position="31"/>
    </location>
</feature>